<dbReference type="PANTHER" id="PTHR22901:SF0">
    <property type="entry name" value="SIALATE O-ACETYLESTERASE"/>
    <property type="match status" value="1"/>
</dbReference>
<feature type="non-terminal residue" evidence="4">
    <location>
        <position position="282"/>
    </location>
</feature>
<dbReference type="PANTHER" id="PTHR22901">
    <property type="entry name" value="SIALATE O-ACETYLESTERASE"/>
    <property type="match status" value="1"/>
</dbReference>
<dbReference type="GO" id="GO:0001681">
    <property type="term" value="F:sialate O-acetylesterase activity"/>
    <property type="evidence" value="ECO:0007669"/>
    <property type="project" value="InterPro"/>
</dbReference>
<sequence length="282" mass="31857">MHTIRFLTVFLFVCNLSAAETLRLPNIFDNKMVLQQGKPVHIWGWAKAGAEVKAQFAGQSKSAKADGEGQWLLLLDKLETSFKGTELVVTSGTEKITLTDILVGEVWVCGGQSNMEWSLRASRDSDLEVASADSPHIRFIRLPHIARPTAQEDFPVTDETSSEGNWRQAIPEQVENCTAVGYYFAQRLSRRLKVPVGLIDVSWGGTMAQHWVLKETLKPFPEMQPYLEQFDTAMKAWREGGEKEGADKRYAADLKTWEKARAEAKAKEEREPRRPNQNNYTT</sequence>
<dbReference type="Pfam" id="PF03629">
    <property type="entry name" value="SASA"/>
    <property type="match status" value="1"/>
</dbReference>
<dbReference type="GO" id="GO:0005975">
    <property type="term" value="P:carbohydrate metabolic process"/>
    <property type="evidence" value="ECO:0007669"/>
    <property type="project" value="TreeGrafter"/>
</dbReference>
<dbReference type="InterPro" id="IPR005181">
    <property type="entry name" value="SASA"/>
</dbReference>
<dbReference type="AlphaFoldDB" id="A0A382FIW1"/>
<organism evidence="4">
    <name type="scientific">marine metagenome</name>
    <dbReference type="NCBI Taxonomy" id="408172"/>
    <lineage>
        <taxon>unclassified sequences</taxon>
        <taxon>metagenomes</taxon>
        <taxon>ecological metagenomes</taxon>
    </lineage>
</organism>
<feature type="region of interest" description="Disordered" evidence="2">
    <location>
        <begin position="261"/>
        <end position="282"/>
    </location>
</feature>
<dbReference type="Gene3D" id="3.40.50.1110">
    <property type="entry name" value="SGNH hydrolase"/>
    <property type="match status" value="1"/>
</dbReference>
<accession>A0A382FIW1</accession>
<gene>
    <name evidence="4" type="ORF">METZ01_LOCUS214931</name>
</gene>
<evidence type="ECO:0000313" key="4">
    <source>
        <dbReference type="EMBL" id="SVB62077.1"/>
    </source>
</evidence>
<feature type="domain" description="Sialate O-acetylesterase" evidence="3">
    <location>
        <begin position="105"/>
        <end position="221"/>
    </location>
</feature>
<keyword evidence="1" id="KW-0378">Hydrolase</keyword>
<dbReference type="InterPro" id="IPR039329">
    <property type="entry name" value="SIAE"/>
</dbReference>
<feature type="compositionally biased region" description="Basic and acidic residues" evidence="2">
    <location>
        <begin position="261"/>
        <end position="274"/>
    </location>
</feature>
<dbReference type="InterPro" id="IPR036514">
    <property type="entry name" value="SGNH_hydro_sf"/>
</dbReference>
<dbReference type="EMBL" id="UINC01049833">
    <property type="protein sequence ID" value="SVB62077.1"/>
    <property type="molecule type" value="Genomic_DNA"/>
</dbReference>
<evidence type="ECO:0000256" key="1">
    <source>
        <dbReference type="ARBA" id="ARBA00022801"/>
    </source>
</evidence>
<name>A0A382FIW1_9ZZZZ</name>
<evidence type="ECO:0000256" key="2">
    <source>
        <dbReference type="SAM" id="MobiDB-lite"/>
    </source>
</evidence>
<reference evidence="4" key="1">
    <citation type="submission" date="2018-05" db="EMBL/GenBank/DDBJ databases">
        <authorList>
            <person name="Lanie J.A."/>
            <person name="Ng W.-L."/>
            <person name="Kazmierczak K.M."/>
            <person name="Andrzejewski T.M."/>
            <person name="Davidsen T.M."/>
            <person name="Wayne K.J."/>
            <person name="Tettelin H."/>
            <person name="Glass J.I."/>
            <person name="Rusch D."/>
            <person name="Podicherti R."/>
            <person name="Tsui H.-C.T."/>
            <person name="Winkler M.E."/>
        </authorList>
    </citation>
    <scope>NUCLEOTIDE SEQUENCE</scope>
</reference>
<dbReference type="SUPFAM" id="SSF52266">
    <property type="entry name" value="SGNH hydrolase"/>
    <property type="match status" value="1"/>
</dbReference>
<proteinExistence type="predicted"/>
<protein>
    <recommendedName>
        <fullName evidence="3">Sialate O-acetylesterase domain-containing protein</fullName>
    </recommendedName>
</protein>
<evidence type="ECO:0000259" key="3">
    <source>
        <dbReference type="Pfam" id="PF03629"/>
    </source>
</evidence>